<dbReference type="InterPro" id="IPR036691">
    <property type="entry name" value="Endo/exonu/phosph_ase_sf"/>
</dbReference>
<dbReference type="SUPFAM" id="SSF56219">
    <property type="entry name" value="DNase I-like"/>
    <property type="match status" value="1"/>
</dbReference>
<evidence type="ECO:0000313" key="1">
    <source>
        <dbReference type="EMBL" id="KAK3204262.1"/>
    </source>
</evidence>
<dbReference type="PANTHER" id="PTHR35218">
    <property type="entry name" value="RNASE H DOMAIN-CONTAINING PROTEIN"/>
    <property type="match status" value="1"/>
</dbReference>
<dbReference type="PANTHER" id="PTHR35218:SF9">
    <property type="entry name" value="ENDONUCLEASE_EXONUCLEASE_PHOSPHATASE DOMAIN-CONTAINING PROTEIN"/>
    <property type="match status" value="1"/>
</dbReference>
<name>A0AAE0A5N9_9ROSI</name>
<organism evidence="1 2">
    <name type="scientific">Dipteronia sinensis</name>
    <dbReference type="NCBI Taxonomy" id="43782"/>
    <lineage>
        <taxon>Eukaryota</taxon>
        <taxon>Viridiplantae</taxon>
        <taxon>Streptophyta</taxon>
        <taxon>Embryophyta</taxon>
        <taxon>Tracheophyta</taxon>
        <taxon>Spermatophyta</taxon>
        <taxon>Magnoliopsida</taxon>
        <taxon>eudicotyledons</taxon>
        <taxon>Gunneridae</taxon>
        <taxon>Pentapetalae</taxon>
        <taxon>rosids</taxon>
        <taxon>malvids</taxon>
        <taxon>Sapindales</taxon>
        <taxon>Sapindaceae</taxon>
        <taxon>Hippocastanoideae</taxon>
        <taxon>Acereae</taxon>
        <taxon>Dipteronia</taxon>
    </lineage>
</organism>
<dbReference type="Gene3D" id="3.60.10.10">
    <property type="entry name" value="Endonuclease/exonuclease/phosphatase"/>
    <property type="match status" value="1"/>
</dbReference>
<dbReference type="Proteomes" id="UP001281410">
    <property type="component" value="Unassembled WGS sequence"/>
</dbReference>
<proteinExistence type="predicted"/>
<accession>A0AAE0A5N9</accession>
<dbReference type="EMBL" id="JANJYJ010000006">
    <property type="protein sequence ID" value="KAK3204262.1"/>
    <property type="molecule type" value="Genomic_DNA"/>
</dbReference>
<evidence type="ECO:0000313" key="2">
    <source>
        <dbReference type="Proteomes" id="UP001281410"/>
    </source>
</evidence>
<keyword evidence="2" id="KW-1185">Reference proteome</keyword>
<comment type="caution">
    <text evidence="1">The sequence shown here is derived from an EMBL/GenBank/DDBJ whole genome shotgun (WGS) entry which is preliminary data.</text>
</comment>
<sequence>MVGLNNCFIVDRIGRGGGLMFLWKDWLDVSVKSFTIGHIDAMVREEDNNCWSFTGFYGEPYQSQKSVSWAFLHRLRGMDRLPWLVVGYFNKIISSGEKSERLCKRSSAIEAFREVVDDCGLIDMGFQGSQFTWTNRRLR</sequence>
<reference evidence="1" key="1">
    <citation type="journal article" date="2023" name="Plant J.">
        <title>Genome sequences and population genomics provide insights into the demographic history, inbreeding, and mutation load of two 'living fossil' tree species of Dipteronia.</title>
        <authorList>
            <person name="Feng Y."/>
            <person name="Comes H.P."/>
            <person name="Chen J."/>
            <person name="Zhu S."/>
            <person name="Lu R."/>
            <person name="Zhang X."/>
            <person name="Li P."/>
            <person name="Qiu J."/>
            <person name="Olsen K.M."/>
            <person name="Qiu Y."/>
        </authorList>
    </citation>
    <scope>NUCLEOTIDE SEQUENCE</scope>
    <source>
        <strain evidence="1">NBL</strain>
    </source>
</reference>
<protein>
    <submittedName>
        <fullName evidence="1">Uncharacterized protein</fullName>
    </submittedName>
</protein>
<gene>
    <name evidence="1" type="ORF">Dsin_018308</name>
</gene>
<dbReference type="AlphaFoldDB" id="A0AAE0A5N9"/>